<dbReference type="Pfam" id="PF03466">
    <property type="entry name" value="LysR_substrate"/>
    <property type="match status" value="1"/>
</dbReference>
<name>A0A4Q9VKM7_9HYPH</name>
<feature type="compositionally biased region" description="Low complexity" evidence="5">
    <location>
        <begin position="16"/>
        <end position="27"/>
    </location>
</feature>
<dbReference type="GO" id="GO:0003700">
    <property type="term" value="F:DNA-binding transcription factor activity"/>
    <property type="evidence" value="ECO:0007669"/>
    <property type="project" value="InterPro"/>
</dbReference>
<evidence type="ECO:0000313" key="7">
    <source>
        <dbReference type="EMBL" id="TBW35482.1"/>
    </source>
</evidence>
<sequence>MPAPFRTTGRPPPKPGRGSDVAAVAPPDFDDTPVERRINRLPPLNLFRVFDAVARHASFTAAADELCVTQSAVSQQIRQLEEFLEVRLFRRLPRKIELTREGTALANAAAEAIIMLSRACERMVDPDMPTVLCVSAAPSIASRWLVPRLKRFMKLNPRIKITLLTSTDPVDFERQDIDVAIRWGDGRWPGLSVELLGREPVFPVCSPALLAETADLGFPADLGGQVLLQVVNGQSWANWFEDAGIGGGAGGDALYFGDAGVMLEAAAQGHGIGLATYLLVEHDLKSGRLIRASEIESQADGGFYLLSNPNYAEKPAIAEFRRWIRLEAEEAIAAGACPRDA</sequence>
<evidence type="ECO:0000256" key="1">
    <source>
        <dbReference type="ARBA" id="ARBA00009437"/>
    </source>
</evidence>
<evidence type="ECO:0000256" key="3">
    <source>
        <dbReference type="ARBA" id="ARBA00023125"/>
    </source>
</evidence>
<dbReference type="PANTHER" id="PTHR30537:SF74">
    <property type="entry name" value="HTH-TYPE TRANSCRIPTIONAL REGULATOR TRPI"/>
    <property type="match status" value="1"/>
</dbReference>
<reference evidence="7 8" key="1">
    <citation type="submission" date="2019-02" db="EMBL/GenBank/DDBJ databases">
        <title>Siculibacillus lacustris gen. nov., sp. nov., a new rosette-forming bacterium isolated from a freshwater crater lake (Lake St. Ana, Romania).</title>
        <authorList>
            <person name="Felfoldi T."/>
            <person name="Marton Z."/>
            <person name="Szabo A."/>
            <person name="Mentes A."/>
            <person name="Boka K."/>
            <person name="Marialigeti K."/>
            <person name="Mathe I."/>
            <person name="Koncz M."/>
            <person name="Schumann P."/>
            <person name="Toth E."/>
        </authorList>
    </citation>
    <scope>NUCLEOTIDE SEQUENCE [LARGE SCALE GENOMIC DNA]</scope>
    <source>
        <strain evidence="7 8">SA-279</strain>
    </source>
</reference>
<keyword evidence="2" id="KW-0805">Transcription regulation</keyword>
<dbReference type="Gene3D" id="1.10.10.10">
    <property type="entry name" value="Winged helix-like DNA-binding domain superfamily/Winged helix DNA-binding domain"/>
    <property type="match status" value="1"/>
</dbReference>
<dbReference type="GO" id="GO:0043565">
    <property type="term" value="F:sequence-specific DNA binding"/>
    <property type="evidence" value="ECO:0007669"/>
    <property type="project" value="TreeGrafter"/>
</dbReference>
<evidence type="ECO:0000313" key="8">
    <source>
        <dbReference type="Proteomes" id="UP000292781"/>
    </source>
</evidence>
<dbReference type="PANTHER" id="PTHR30537">
    <property type="entry name" value="HTH-TYPE TRANSCRIPTIONAL REGULATOR"/>
    <property type="match status" value="1"/>
</dbReference>
<protein>
    <submittedName>
        <fullName evidence="7">Transcriptional regulator GcvA</fullName>
    </submittedName>
</protein>
<evidence type="ECO:0000256" key="5">
    <source>
        <dbReference type="SAM" id="MobiDB-lite"/>
    </source>
</evidence>
<dbReference type="AlphaFoldDB" id="A0A4Q9VKM7"/>
<evidence type="ECO:0000259" key="6">
    <source>
        <dbReference type="PROSITE" id="PS50931"/>
    </source>
</evidence>
<dbReference type="FunFam" id="1.10.10.10:FF:000038">
    <property type="entry name" value="Glycine cleavage system transcriptional activator"/>
    <property type="match status" value="1"/>
</dbReference>
<feature type="region of interest" description="Disordered" evidence="5">
    <location>
        <begin position="1"/>
        <end position="29"/>
    </location>
</feature>
<keyword evidence="3" id="KW-0238">DNA-binding</keyword>
<proteinExistence type="inferred from homology"/>
<dbReference type="PRINTS" id="PR00039">
    <property type="entry name" value="HTHLYSR"/>
</dbReference>
<dbReference type="GO" id="GO:0006351">
    <property type="term" value="P:DNA-templated transcription"/>
    <property type="evidence" value="ECO:0007669"/>
    <property type="project" value="TreeGrafter"/>
</dbReference>
<dbReference type="NCBIfam" id="NF008352">
    <property type="entry name" value="PRK11139.1"/>
    <property type="match status" value="1"/>
</dbReference>
<dbReference type="SUPFAM" id="SSF46785">
    <property type="entry name" value="Winged helix' DNA-binding domain"/>
    <property type="match status" value="1"/>
</dbReference>
<dbReference type="InterPro" id="IPR058163">
    <property type="entry name" value="LysR-type_TF_proteobact-type"/>
</dbReference>
<dbReference type="InterPro" id="IPR036390">
    <property type="entry name" value="WH_DNA-bd_sf"/>
</dbReference>
<keyword evidence="4" id="KW-0804">Transcription</keyword>
<dbReference type="InterPro" id="IPR036388">
    <property type="entry name" value="WH-like_DNA-bd_sf"/>
</dbReference>
<dbReference type="PROSITE" id="PS50931">
    <property type="entry name" value="HTH_LYSR"/>
    <property type="match status" value="1"/>
</dbReference>
<feature type="domain" description="HTH lysR-type" evidence="6">
    <location>
        <begin position="42"/>
        <end position="99"/>
    </location>
</feature>
<comment type="similarity">
    <text evidence="1">Belongs to the LysR transcriptional regulatory family.</text>
</comment>
<dbReference type="OrthoDB" id="9794694at2"/>
<gene>
    <name evidence="7" type="primary">gcvA</name>
    <name evidence="7" type="ORF">EYW49_15760</name>
</gene>
<dbReference type="SUPFAM" id="SSF53850">
    <property type="entry name" value="Periplasmic binding protein-like II"/>
    <property type="match status" value="1"/>
</dbReference>
<dbReference type="Pfam" id="PF00126">
    <property type="entry name" value="HTH_1"/>
    <property type="match status" value="1"/>
</dbReference>
<dbReference type="RefSeq" id="WP_131310554.1">
    <property type="nucleotide sequence ID" value="NZ_SJFN01000025.1"/>
</dbReference>
<dbReference type="CDD" id="cd08432">
    <property type="entry name" value="PBP2_GcdR_TrpI_HvrB_AmpR_like"/>
    <property type="match status" value="1"/>
</dbReference>
<dbReference type="InterPro" id="IPR005119">
    <property type="entry name" value="LysR_subst-bd"/>
</dbReference>
<keyword evidence="8" id="KW-1185">Reference proteome</keyword>
<organism evidence="7 8">
    <name type="scientific">Siculibacillus lacustris</name>
    <dbReference type="NCBI Taxonomy" id="1549641"/>
    <lineage>
        <taxon>Bacteria</taxon>
        <taxon>Pseudomonadati</taxon>
        <taxon>Pseudomonadota</taxon>
        <taxon>Alphaproteobacteria</taxon>
        <taxon>Hyphomicrobiales</taxon>
        <taxon>Ancalomicrobiaceae</taxon>
        <taxon>Siculibacillus</taxon>
    </lineage>
</organism>
<dbReference type="EMBL" id="SJFN01000025">
    <property type="protein sequence ID" value="TBW35482.1"/>
    <property type="molecule type" value="Genomic_DNA"/>
</dbReference>
<accession>A0A4Q9VKM7</accession>
<comment type="caution">
    <text evidence="7">The sequence shown here is derived from an EMBL/GenBank/DDBJ whole genome shotgun (WGS) entry which is preliminary data.</text>
</comment>
<dbReference type="Proteomes" id="UP000292781">
    <property type="component" value="Unassembled WGS sequence"/>
</dbReference>
<dbReference type="InterPro" id="IPR000847">
    <property type="entry name" value="LysR_HTH_N"/>
</dbReference>
<dbReference type="Gene3D" id="3.40.190.10">
    <property type="entry name" value="Periplasmic binding protein-like II"/>
    <property type="match status" value="2"/>
</dbReference>
<evidence type="ECO:0000256" key="2">
    <source>
        <dbReference type="ARBA" id="ARBA00023015"/>
    </source>
</evidence>
<evidence type="ECO:0000256" key="4">
    <source>
        <dbReference type="ARBA" id="ARBA00023163"/>
    </source>
</evidence>